<name>A0A4Y3HRG8_9VIBR</name>
<keyword evidence="2 4" id="KW-0808">Transferase</keyword>
<dbReference type="HAMAP" id="MF_01930">
    <property type="entry name" value="PurN"/>
    <property type="match status" value="1"/>
</dbReference>
<dbReference type="GO" id="GO:0005829">
    <property type="term" value="C:cytosol"/>
    <property type="evidence" value="ECO:0007669"/>
    <property type="project" value="TreeGrafter"/>
</dbReference>
<feature type="active site" description="Proton donor" evidence="4">
    <location>
        <position position="109"/>
    </location>
</feature>
<feature type="binding site" evidence="4">
    <location>
        <position position="65"/>
    </location>
    <ligand>
        <name>(6R)-10-formyltetrahydrofolate</name>
        <dbReference type="ChEBI" id="CHEBI:195366"/>
    </ligand>
</feature>
<sequence length="194" mass="21303">MTRIVVLVSGNGSNLQAIIDACASGDIQGQICAVFSNKEQAYGLERARTATIPAHALSHKSFADRLSFDMALMKQIDEYQPDLVVLAGYMRILSDEFVEHYLGKMINIHPSLLPKYPGLNTHQRAIDAGDSEHGSTVHFVTPELDSGPIIGQVKVDITANDDAESLMTKVQKAEHQLYPDIVRQIASGEISWKN</sequence>
<dbReference type="Gene3D" id="3.40.50.170">
    <property type="entry name" value="Formyl transferase, N-terminal domain"/>
    <property type="match status" value="1"/>
</dbReference>
<evidence type="ECO:0000256" key="3">
    <source>
        <dbReference type="ARBA" id="ARBA00022755"/>
    </source>
</evidence>
<dbReference type="GO" id="GO:0004644">
    <property type="term" value="F:phosphoribosylglycinamide formyltransferase activity"/>
    <property type="evidence" value="ECO:0007669"/>
    <property type="project" value="UniProtKB-UniRule"/>
</dbReference>
<dbReference type="InterPro" id="IPR004607">
    <property type="entry name" value="GART"/>
</dbReference>
<dbReference type="Proteomes" id="UP000318717">
    <property type="component" value="Unassembled WGS sequence"/>
</dbReference>
<comment type="caution">
    <text evidence="6">The sequence shown here is derived from an EMBL/GenBank/DDBJ whole genome shotgun (WGS) entry which is preliminary data.</text>
</comment>
<dbReference type="InterPro" id="IPR002376">
    <property type="entry name" value="Formyl_transf_N"/>
</dbReference>
<evidence type="ECO:0000256" key="2">
    <source>
        <dbReference type="ARBA" id="ARBA00022679"/>
    </source>
</evidence>
<keyword evidence="3 4" id="KW-0658">Purine biosynthesis</keyword>
<evidence type="ECO:0000256" key="1">
    <source>
        <dbReference type="ARBA" id="ARBA00005054"/>
    </source>
</evidence>
<evidence type="ECO:0000313" key="6">
    <source>
        <dbReference type="EMBL" id="GEA49380.1"/>
    </source>
</evidence>
<proteinExistence type="inferred from homology"/>
<dbReference type="EC" id="2.1.2.2" evidence="4"/>
<evidence type="ECO:0000256" key="4">
    <source>
        <dbReference type="HAMAP-Rule" id="MF_01930"/>
    </source>
</evidence>
<feature type="binding site" evidence="4">
    <location>
        <begin position="90"/>
        <end position="93"/>
    </location>
    <ligand>
        <name>(6R)-10-formyltetrahydrofolate</name>
        <dbReference type="ChEBI" id="CHEBI:195366"/>
    </ligand>
</feature>
<dbReference type="CDD" id="cd08645">
    <property type="entry name" value="FMT_core_GART"/>
    <property type="match status" value="1"/>
</dbReference>
<dbReference type="GO" id="GO:0006189">
    <property type="term" value="P:'de novo' IMP biosynthetic process"/>
    <property type="evidence" value="ECO:0007669"/>
    <property type="project" value="UniProtKB-UniRule"/>
</dbReference>
<evidence type="ECO:0000259" key="5">
    <source>
        <dbReference type="Pfam" id="PF00551"/>
    </source>
</evidence>
<accession>A0A4Y3HRG8</accession>
<dbReference type="AlphaFoldDB" id="A0A4Y3HRG8"/>
<dbReference type="RefSeq" id="WP_141343745.1">
    <property type="nucleotide sequence ID" value="NZ_BJLF01000001.1"/>
</dbReference>
<comment type="similarity">
    <text evidence="4">Belongs to the GART family.</text>
</comment>
<dbReference type="InterPro" id="IPR036477">
    <property type="entry name" value="Formyl_transf_N_sf"/>
</dbReference>
<dbReference type="SUPFAM" id="SSF53328">
    <property type="entry name" value="Formyltransferase"/>
    <property type="match status" value="1"/>
</dbReference>
<comment type="catalytic activity">
    <reaction evidence="4">
        <text>N(1)-(5-phospho-beta-D-ribosyl)glycinamide + (6R)-10-formyltetrahydrofolate = N(2)-formyl-N(1)-(5-phospho-beta-D-ribosyl)glycinamide + (6S)-5,6,7,8-tetrahydrofolate + H(+)</text>
        <dbReference type="Rhea" id="RHEA:15053"/>
        <dbReference type="ChEBI" id="CHEBI:15378"/>
        <dbReference type="ChEBI" id="CHEBI:57453"/>
        <dbReference type="ChEBI" id="CHEBI:143788"/>
        <dbReference type="ChEBI" id="CHEBI:147286"/>
        <dbReference type="ChEBI" id="CHEBI:195366"/>
        <dbReference type="EC" id="2.1.2.2"/>
    </reaction>
</comment>
<feature type="binding site" evidence="4">
    <location>
        <begin position="12"/>
        <end position="14"/>
    </location>
    <ligand>
        <name>N(1)-(5-phospho-beta-D-ribosyl)glycinamide</name>
        <dbReference type="ChEBI" id="CHEBI:143788"/>
    </ligand>
</feature>
<feature type="site" description="Raises pKa of active site His" evidence="4">
    <location>
        <position position="145"/>
    </location>
</feature>
<dbReference type="EMBL" id="BJLF01000001">
    <property type="protein sequence ID" value="GEA49380.1"/>
    <property type="molecule type" value="Genomic_DNA"/>
</dbReference>
<keyword evidence="7" id="KW-1185">Reference proteome</keyword>
<comment type="function">
    <text evidence="4">Catalyzes the transfer of a formyl group from 10-formyltetrahydrofolate to 5-phospho-ribosyl-glycinamide (GAR), producing 5-phospho-ribosyl-N-formylglycinamide (FGAR) and tetrahydrofolate.</text>
</comment>
<dbReference type="PANTHER" id="PTHR43369">
    <property type="entry name" value="PHOSPHORIBOSYLGLYCINAMIDE FORMYLTRANSFERASE"/>
    <property type="match status" value="1"/>
</dbReference>
<dbReference type="PANTHER" id="PTHR43369:SF2">
    <property type="entry name" value="PHOSPHORIBOSYLGLYCINAMIDE FORMYLTRANSFERASE"/>
    <property type="match status" value="1"/>
</dbReference>
<dbReference type="Pfam" id="PF00551">
    <property type="entry name" value="Formyl_trans_N"/>
    <property type="match status" value="1"/>
</dbReference>
<protein>
    <recommendedName>
        <fullName evidence="4">Phosphoribosylglycinamide formyltransferase</fullName>
        <ecNumber evidence="4">2.1.2.2</ecNumber>
    </recommendedName>
    <alternativeName>
        <fullName evidence="4">5'-phosphoribosylglycinamide transformylase</fullName>
    </alternativeName>
    <alternativeName>
        <fullName evidence="4">GAR transformylase</fullName>
        <shortName evidence="4">GART</shortName>
    </alternativeName>
</protein>
<dbReference type="UniPathway" id="UPA00074">
    <property type="reaction ID" value="UER00126"/>
</dbReference>
<dbReference type="NCBIfam" id="TIGR00639">
    <property type="entry name" value="PurN"/>
    <property type="match status" value="1"/>
</dbReference>
<feature type="binding site" evidence="4">
    <location>
        <position position="107"/>
    </location>
    <ligand>
        <name>(6R)-10-formyltetrahydrofolate</name>
        <dbReference type="ChEBI" id="CHEBI:195366"/>
    </ligand>
</feature>
<dbReference type="OrthoDB" id="9806170at2"/>
<gene>
    <name evidence="4 6" type="primary">purN</name>
    <name evidence="6" type="ORF">VIN01S_01840</name>
</gene>
<feature type="domain" description="Formyl transferase N-terminal" evidence="5">
    <location>
        <begin position="3"/>
        <end position="181"/>
    </location>
</feature>
<reference evidence="6 7" key="1">
    <citation type="submission" date="2019-06" db="EMBL/GenBank/DDBJ databases">
        <title>Whole genome shotgun sequence of Vibrio inusitatus NBRC 102082.</title>
        <authorList>
            <person name="Hosoyama A."/>
            <person name="Uohara A."/>
            <person name="Ohji S."/>
            <person name="Ichikawa N."/>
        </authorList>
    </citation>
    <scope>NUCLEOTIDE SEQUENCE [LARGE SCALE GENOMIC DNA]</scope>
    <source>
        <strain evidence="6 7">NBRC 102082</strain>
    </source>
</reference>
<organism evidence="6 7">
    <name type="scientific">Vibrio inusitatus NBRC 102082</name>
    <dbReference type="NCBI Taxonomy" id="1219070"/>
    <lineage>
        <taxon>Bacteria</taxon>
        <taxon>Pseudomonadati</taxon>
        <taxon>Pseudomonadota</taxon>
        <taxon>Gammaproteobacteria</taxon>
        <taxon>Vibrionales</taxon>
        <taxon>Vibrionaceae</taxon>
        <taxon>Vibrio</taxon>
    </lineage>
</organism>
<evidence type="ECO:0000313" key="7">
    <source>
        <dbReference type="Proteomes" id="UP000318717"/>
    </source>
</evidence>
<comment type="pathway">
    <text evidence="1 4">Purine metabolism; IMP biosynthesis via de novo pathway; N(2)-formyl-N(1)-(5-phospho-D-ribosyl)glycinamide from N(1)-(5-phospho-D-ribosyl)glycinamide (10-formyl THF route): step 1/1.</text>
</comment>